<comment type="caution">
    <text evidence="1">The sequence shown here is derived from an EMBL/GenBank/DDBJ whole genome shotgun (WGS) entry which is preliminary data.</text>
</comment>
<dbReference type="Gene3D" id="2.60.120.260">
    <property type="entry name" value="Galactose-binding domain-like"/>
    <property type="match status" value="1"/>
</dbReference>
<reference evidence="1 2" key="1">
    <citation type="submission" date="2018-07" db="EMBL/GenBank/DDBJ databases">
        <title>Genomic Encyclopedia of Type Strains, Phase III (KMG-III): the genomes of soil and plant-associated and newly described type strains.</title>
        <authorList>
            <person name="Whitman W."/>
        </authorList>
    </citation>
    <scope>NUCLEOTIDE SEQUENCE [LARGE SCALE GENOMIC DNA]</scope>
    <source>
        <strain evidence="1 2">CECT 7287</strain>
    </source>
</reference>
<proteinExistence type="predicted"/>
<dbReference type="InterPro" id="IPR008979">
    <property type="entry name" value="Galactose-bd-like_sf"/>
</dbReference>
<dbReference type="AlphaFoldDB" id="A0A3D9KFT8"/>
<dbReference type="Proteomes" id="UP000256977">
    <property type="component" value="Unassembled WGS sequence"/>
</dbReference>
<evidence type="ECO:0000313" key="2">
    <source>
        <dbReference type="Proteomes" id="UP000256977"/>
    </source>
</evidence>
<gene>
    <name evidence="1" type="ORF">DFP98_10493</name>
</gene>
<accession>A0A3D9KFT8</accession>
<keyword evidence="2" id="KW-1185">Reference proteome</keyword>
<name>A0A3D9KFT8_9BACL</name>
<evidence type="ECO:0000313" key="1">
    <source>
        <dbReference type="EMBL" id="RED85388.1"/>
    </source>
</evidence>
<dbReference type="SUPFAM" id="SSF49785">
    <property type="entry name" value="Galactose-binding domain-like"/>
    <property type="match status" value="1"/>
</dbReference>
<sequence>MQAAFIQGPGTISQSIAIEVASVYKLHFKMARRTGGAQTVNVYFDGGLIGTYTPSSLDYADFYTDAFATSPGNHTILFKGMTNNDNTVFIDGVSFVQ</sequence>
<dbReference type="EMBL" id="QRDZ01000004">
    <property type="protein sequence ID" value="RED85388.1"/>
    <property type="molecule type" value="Genomic_DNA"/>
</dbReference>
<protein>
    <recommendedName>
        <fullName evidence="3">Carbohydrate binding protein with CBM6 domain</fullName>
    </recommendedName>
</protein>
<organism evidence="1 2">
    <name type="scientific">Cohnella phaseoli</name>
    <dbReference type="NCBI Taxonomy" id="456490"/>
    <lineage>
        <taxon>Bacteria</taxon>
        <taxon>Bacillati</taxon>
        <taxon>Bacillota</taxon>
        <taxon>Bacilli</taxon>
        <taxon>Bacillales</taxon>
        <taxon>Paenibacillaceae</taxon>
        <taxon>Cohnella</taxon>
    </lineage>
</organism>
<evidence type="ECO:0008006" key="3">
    <source>
        <dbReference type="Google" id="ProtNLM"/>
    </source>
</evidence>
<dbReference type="RefSeq" id="WP_181917522.1">
    <property type="nucleotide sequence ID" value="NZ_QRDZ01000004.1"/>
</dbReference>